<feature type="region of interest" description="Disordered" evidence="1">
    <location>
        <begin position="293"/>
        <end position="562"/>
    </location>
</feature>
<feature type="compositionally biased region" description="Basic and acidic residues" evidence="1">
    <location>
        <begin position="353"/>
        <end position="364"/>
    </location>
</feature>
<evidence type="ECO:0000256" key="1">
    <source>
        <dbReference type="SAM" id="MobiDB-lite"/>
    </source>
</evidence>
<feature type="compositionally biased region" description="Basic and acidic residues" evidence="1">
    <location>
        <begin position="404"/>
        <end position="418"/>
    </location>
</feature>
<reference evidence="3" key="1">
    <citation type="submission" date="2025-08" db="UniProtKB">
        <authorList>
            <consortium name="RefSeq"/>
        </authorList>
    </citation>
    <scope>IDENTIFICATION</scope>
    <source>
        <tissue evidence="3">Gonad</tissue>
    </source>
</reference>
<protein>
    <submittedName>
        <fullName evidence="3">Uncharacterized protein LOC109486280</fullName>
    </submittedName>
</protein>
<sequence length="625" mass="68826">MATSGSKGSDETKKSWETWYNSACLAYGLNDNTIQILEEEDCHTAEAFVALTEDDLKELPLTVGQRRLVITMLTDLKAWGYNVQLETEFRRAFRRGKYMIKAYYSDEEEENQEEVLEAVTISTTDNLQDEVLVYCKAYITFLKTGTLEDGDQLFTFVEDAVTRMNDGDYKGALFLLPQETSLPRSLAEKLQDEGCSILHHTDSFISDVRKVVKELWKREEEEEEEEEKEEEEEGEEEEEEEEEEGWDSIKPDMTTPKRTPSTLLQTPYPYPPSQLSSDGWPGFETLLDEYWRGPKKIDPETPVSSKTGKPGFSSKVNRKLFLSTPGPLRQDGLPDMRFKGNRETYPRNVDGTPDMRYKANKEVYGEGSSKSASSGHLKKDGTPDRRYKGNKASSGSASTKVHLKKDGTPDMRYKENKMSSKTGTTAHISPAVHVKKDGTPDRRYKENKVSSGSATTAVHLKKDGTPDMRYKENKTTSSGAGVGYHSSSYTSYSAGPVKKDGTPDMRYAANKAAYGSSGSSYGGTSYSSSGYSSGSSGGYGGSYSSSYSSGSYAAGPVKKDGTPDMRYAVNKVAYGSSGTSYSSSGYSSGGGGSYSHSSYSSGGGYAAGPLKRDGTPDMRYKANRY</sequence>
<feature type="compositionally biased region" description="Polar residues" evidence="1">
    <location>
        <begin position="475"/>
        <end position="493"/>
    </location>
</feature>
<feature type="compositionally biased region" description="Low complexity" evidence="1">
    <location>
        <begin position="514"/>
        <end position="534"/>
    </location>
</feature>
<feature type="compositionally biased region" description="Low complexity" evidence="1">
    <location>
        <begin position="576"/>
        <end position="586"/>
    </location>
</feature>
<dbReference type="AlphaFoldDB" id="A0A6P5AUG4"/>
<feature type="compositionally biased region" description="Polar residues" evidence="1">
    <location>
        <begin position="256"/>
        <end position="265"/>
    </location>
</feature>
<feature type="compositionally biased region" description="Basic and acidic residues" evidence="1">
    <location>
        <begin position="332"/>
        <end position="345"/>
    </location>
</feature>
<feature type="compositionally biased region" description="Basic and acidic residues" evidence="1">
    <location>
        <begin position="460"/>
        <end position="474"/>
    </location>
</feature>
<feature type="region of interest" description="Disordered" evidence="1">
    <location>
        <begin position="576"/>
        <end position="625"/>
    </location>
</feature>
<dbReference type="GeneID" id="109486280"/>
<feature type="compositionally biased region" description="Basic and acidic residues" evidence="1">
    <location>
        <begin position="434"/>
        <end position="448"/>
    </location>
</feature>
<dbReference type="RefSeq" id="XP_019645626.1">
    <property type="nucleotide sequence ID" value="XM_019790067.1"/>
</dbReference>
<dbReference type="SUPFAM" id="SSF69318">
    <property type="entry name" value="Integrin alpha N-terminal domain"/>
    <property type="match status" value="1"/>
</dbReference>
<feature type="compositionally biased region" description="Basic and acidic residues" evidence="1">
    <location>
        <begin position="377"/>
        <end position="387"/>
    </location>
</feature>
<feature type="compositionally biased region" description="Acidic residues" evidence="1">
    <location>
        <begin position="220"/>
        <end position="246"/>
    </location>
</feature>
<proteinExistence type="predicted"/>
<evidence type="ECO:0000313" key="3">
    <source>
        <dbReference type="RefSeq" id="XP_019645626.1"/>
    </source>
</evidence>
<name>A0A6P5AUG4_BRABE</name>
<dbReference type="OrthoDB" id="5971103at2759"/>
<feature type="region of interest" description="Disordered" evidence="1">
    <location>
        <begin position="218"/>
        <end position="281"/>
    </location>
</feature>
<gene>
    <name evidence="3" type="primary">LOC109486280</name>
</gene>
<dbReference type="InterPro" id="IPR028994">
    <property type="entry name" value="Integrin_alpha_N"/>
</dbReference>
<organism evidence="2 3">
    <name type="scientific">Branchiostoma belcheri</name>
    <name type="common">Amphioxus</name>
    <dbReference type="NCBI Taxonomy" id="7741"/>
    <lineage>
        <taxon>Eukaryota</taxon>
        <taxon>Metazoa</taxon>
        <taxon>Chordata</taxon>
        <taxon>Cephalochordata</taxon>
        <taxon>Leptocardii</taxon>
        <taxon>Amphioxiformes</taxon>
        <taxon>Branchiostomatidae</taxon>
        <taxon>Branchiostoma</taxon>
    </lineage>
</organism>
<evidence type="ECO:0000313" key="2">
    <source>
        <dbReference type="Proteomes" id="UP000515135"/>
    </source>
</evidence>
<accession>A0A6P5AUG4</accession>
<feature type="compositionally biased region" description="Low complexity" evidence="1">
    <location>
        <begin position="542"/>
        <end position="552"/>
    </location>
</feature>
<dbReference type="Proteomes" id="UP000515135">
    <property type="component" value="Unplaced"/>
</dbReference>
<feature type="compositionally biased region" description="Basic and acidic residues" evidence="1">
    <location>
        <begin position="610"/>
        <end position="625"/>
    </location>
</feature>
<keyword evidence="2" id="KW-1185">Reference proteome</keyword>
<dbReference type="KEGG" id="bbel:109486280"/>